<dbReference type="InterPro" id="IPR051030">
    <property type="entry name" value="Vitamin_B12-ABC_binding"/>
</dbReference>
<reference evidence="3" key="1">
    <citation type="journal article" date="2020" name="mSystems">
        <title>Genome- and Community-Level Interaction Insights into Carbon Utilization and Element Cycling Functions of Hydrothermarchaeota in Hydrothermal Sediment.</title>
        <authorList>
            <person name="Zhou Z."/>
            <person name="Liu Y."/>
            <person name="Xu W."/>
            <person name="Pan J."/>
            <person name="Luo Z.H."/>
            <person name="Li M."/>
        </authorList>
    </citation>
    <scope>NUCLEOTIDE SEQUENCE [LARGE SCALE GENOMIC DNA]</scope>
    <source>
        <strain evidence="3">SpSt-289</strain>
    </source>
</reference>
<proteinExistence type="predicted"/>
<dbReference type="InterPro" id="IPR002491">
    <property type="entry name" value="ABC_transptr_periplasmic_BD"/>
</dbReference>
<evidence type="ECO:0000313" key="3">
    <source>
        <dbReference type="EMBL" id="HDX31834.1"/>
    </source>
</evidence>
<evidence type="ECO:0000259" key="2">
    <source>
        <dbReference type="PROSITE" id="PS50983"/>
    </source>
</evidence>
<dbReference type="CDD" id="cd01144">
    <property type="entry name" value="BtuF"/>
    <property type="match status" value="1"/>
</dbReference>
<protein>
    <submittedName>
        <fullName evidence="3">Cobalamin-binding protein</fullName>
    </submittedName>
</protein>
<dbReference type="AlphaFoldDB" id="A0A7C1FJ06"/>
<dbReference type="PROSITE" id="PS50983">
    <property type="entry name" value="FE_B12_PBP"/>
    <property type="match status" value="1"/>
</dbReference>
<organism evidence="3">
    <name type="scientific">Caldilinea aerophila</name>
    <dbReference type="NCBI Taxonomy" id="133453"/>
    <lineage>
        <taxon>Bacteria</taxon>
        <taxon>Bacillati</taxon>
        <taxon>Chloroflexota</taxon>
        <taxon>Caldilineae</taxon>
        <taxon>Caldilineales</taxon>
        <taxon>Caldilineaceae</taxon>
        <taxon>Caldilinea</taxon>
    </lineage>
</organism>
<evidence type="ECO:0000256" key="1">
    <source>
        <dbReference type="SAM" id="Coils"/>
    </source>
</evidence>
<name>A0A7C1FJ06_9CHLR</name>
<accession>A0A7C1FJ06</accession>
<feature type="domain" description="Fe/B12 periplasmic-binding" evidence="2">
    <location>
        <begin position="2"/>
        <end position="304"/>
    </location>
</feature>
<comment type="caution">
    <text evidence="3">The sequence shown here is derived from an EMBL/GenBank/DDBJ whole genome shotgun (WGS) entry which is preliminary data.</text>
</comment>
<dbReference type="EMBL" id="DSMG01000100">
    <property type="protein sequence ID" value="HDX31834.1"/>
    <property type="molecule type" value="Genomic_DNA"/>
</dbReference>
<dbReference type="Gene3D" id="3.40.50.1980">
    <property type="entry name" value="Nitrogenase molybdenum iron protein domain"/>
    <property type="match status" value="2"/>
</dbReference>
<dbReference type="Pfam" id="PF01497">
    <property type="entry name" value="Peripla_BP_2"/>
    <property type="match status" value="1"/>
</dbReference>
<gene>
    <name evidence="3" type="ORF">ENQ20_10140</name>
</gene>
<dbReference type="PANTHER" id="PTHR42860:SF1">
    <property type="entry name" value="VITAMIN B12-BINDING PROTEIN"/>
    <property type="match status" value="1"/>
</dbReference>
<feature type="coiled-coil region" evidence="1">
    <location>
        <begin position="146"/>
        <end position="173"/>
    </location>
</feature>
<dbReference type="SUPFAM" id="SSF53807">
    <property type="entry name" value="Helical backbone' metal receptor"/>
    <property type="match status" value="1"/>
</dbReference>
<keyword evidence="1" id="KW-0175">Coiled coil</keyword>
<sequence>MRIVSLLPSATEIVCLLGLRDALVGRSHECDFPADIRSVPVMTYSAIGVTQENGEIAANLTSAEIDALVSQQLADGQSLYGLYLDRLEAARPDLILTQELCDVCAVSYGTVRAAVRDLTPRWGGTAQVISLEPTDIEGIFDTILTVAELTGRLAFGRQQVQALRERLERVEEAMSRIPLAERPAVAALEWLDPPFAPGHWVPEQIERAGGRCVLGRYGKPSVRCLWEDVAAAQPSVVVVMPCGYDLAGTIQETQSVAYLPIWGRLPALAQGQIYAVDATSYFSRPGPRVVDGVEILAGLLHPEHWPAPTLAQAQRIAHLFETTVVG</sequence>
<dbReference type="PANTHER" id="PTHR42860">
    <property type="entry name" value="VITAMIN B12-BINDING PROTEIN"/>
    <property type="match status" value="1"/>
</dbReference>